<dbReference type="SUPFAM" id="SSF51294">
    <property type="entry name" value="Hedgehog/intein (Hint) domain"/>
    <property type="match status" value="1"/>
</dbReference>
<dbReference type="Proteomes" id="UP000028058">
    <property type="component" value="Unassembled WGS sequence"/>
</dbReference>
<dbReference type="PANTHER" id="PTHR32305:SF17">
    <property type="entry name" value="TRNA NUCLEASE WAPA"/>
    <property type="match status" value="1"/>
</dbReference>
<dbReference type="InterPro" id="IPR031325">
    <property type="entry name" value="RHS_repeat"/>
</dbReference>
<name>A0A3R7LRS2_9ACTN</name>
<dbReference type="NCBIfam" id="TIGR01643">
    <property type="entry name" value="YD_repeat_2x"/>
    <property type="match status" value="2"/>
</dbReference>
<reference evidence="4 5" key="1">
    <citation type="journal article" date="2014" name="Genome Announc.">
        <title>Draft Genome Sequence of Streptomyces fradiae ATCC 19609, a Strain Highly Sensitive to Antibiotics.</title>
        <authorList>
            <person name="Bekker O.B."/>
            <person name="Klimina K.M."/>
            <person name="Vatlin A.A."/>
            <person name="Zakharevich N.V."/>
            <person name="Kasianov A.S."/>
            <person name="Danilenko V.N."/>
        </authorList>
    </citation>
    <scope>NUCLEOTIDE SEQUENCE [LARGE SCALE GENOMIC DNA]</scope>
    <source>
        <strain evidence="4 5">ATCC 19609</strain>
    </source>
</reference>
<feature type="compositionally biased region" description="Basic and acidic residues" evidence="1">
    <location>
        <begin position="1639"/>
        <end position="1652"/>
    </location>
</feature>
<feature type="signal peptide" evidence="2">
    <location>
        <begin position="1"/>
        <end position="33"/>
    </location>
</feature>
<feature type="compositionally biased region" description="Basic residues" evidence="1">
    <location>
        <begin position="1911"/>
        <end position="1922"/>
    </location>
</feature>
<dbReference type="InterPro" id="IPR050708">
    <property type="entry name" value="T6SS_VgrG/RHS"/>
</dbReference>
<dbReference type="CDD" id="cd00081">
    <property type="entry name" value="Hint"/>
    <property type="match status" value="1"/>
</dbReference>
<dbReference type="EMBL" id="JNAD02000001">
    <property type="protein sequence ID" value="RKM98906.1"/>
    <property type="molecule type" value="Genomic_DNA"/>
</dbReference>
<dbReference type="SMART" id="SM00306">
    <property type="entry name" value="HintN"/>
    <property type="match status" value="1"/>
</dbReference>
<dbReference type="Gene3D" id="2.180.10.10">
    <property type="entry name" value="RHS repeat-associated core"/>
    <property type="match status" value="2"/>
</dbReference>
<evidence type="ECO:0000256" key="1">
    <source>
        <dbReference type="SAM" id="MobiDB-lite"/>
    </source>
</evidence>
<feature type="region of interest" description="Disordered" evidence="1">
    <location>
        <begin position="1639"/>
        <end position="1675"/>
    </location>
</feature>
<comment type="caution">
    <text evidence="4">The sequence shown here is derived from an EMBL/GenBank/DDBJ whole genome shotgun (WGS) entry which is preliminary data.</text>
</comment>
<feature type="chain" id="PRO_5043188431" evidence="2">
    <location>
        <begin position="34"/>
        <end position="2310"/>
    </location>
</feature>
<dbReference type="InterPro" id="IPR022385">
    <property type="entry name" value="Rhs_assc_core"/>
</dbReference>
<feature type="domain" description="Hint" evidence="3">
    <location>
        <begin position="2052"/>
        <end position="2153"/>
    </location>
</feature>
<feature type="region of interest" description="Disordered" evidence="1">
    <location>
        <begin position="39"/>
        <end position="149"/>
    </location>
</feature>
<keyword evidence="5" id="KW-1185">Reference proteome</keyword>
<protein>
    <submittedName>
        <fullName evidence="4">Sugar-binding protein</fullName>
    </submittedName>
</protein>
<gene>
    <name evidence="4" type="ORF">SFRA_001275</name>
</gene>
<dbReference type="Pfam" id="PF05593">
    <property type="entry name" value="RHS_repeat"/>
    <property type="match status" value="2"/>
</dbReference>
<keyword evidence="2" id="KW-0732">Signal</keyword>
<dbReference type="NCBIfam" id="TIGR03696">
    <property type="entry name" value="Rhs_assc_core"/>
    <property type="match status" value="1"/>
</dbReference>
<evidence type="ECO:0000313" key="4">
    <source>
        <dbReference type="EMBL" id="RKM98906.1"/>
    </source>
</evidence>
<feature type="compositionally biased region" description="Low complexity" evidence="1">
    <location>
        <begin position="1933"/>
        <end position="1944"/>
    </location>
</feature>
<organism evidence="4 5">
    <name type="scientific">Streptomyces xinghaiensis</name>
    <dbReference type="NCBI Taxonomy" id="1038928"/>
    <lineage>
        <taxon>Bacteria</taxon>
        <taxon>Bacillati</taxon>
        <taxon>Actinomycetota</taxon>
        <taxon>Actinomycetes</taxon>
        <taxon>Kitasatosporales</taxon>
        <taxon>Streptomycetaceae</taxon>
        <taxon>Streptomyces</taxon>
    </lineage>
</organism>
<dbReference type="OrthoDB" id="291011at2"/>
<feature type="compositionally biased region" description="Basic and acidic residues" evidence="1">
    <location>
        <begin position="101"/>
        <end position="111"/>
    </location>
</feature>
<dbReference type="InterPro" id="IPR003587">
    <property type="entry name" value="Hint_dom_N"/>
</dbReference>
<evidence type="ECO:0000259" key="3">
    <source>
        <dbReference type="SMART" id="SM00306"/>
    </source>
</evidence>
<proteinExistence type="predicted"/>
<sequence>MKGIARPRRFAAFRHHIALLVSAVMVGSLLQAAAVPQATAADGSKGRPALPSAEKTVPGASLGRDESQPRGAAKGPKAPRKAPDAVWPQTGSAVVELPRASGERRTGRVRAENLPLELGTPTEVDGAAAKTQPQTADGSGRAPAARGKVRTRVIDRETARKAGVDGLLFTVEPLSETGSAEDGKPGTVGARLDYSGFAEAFGGGYGARLTLVELPACVLRTPDKKQCRTGTPVTAVNDTEQQTLTAEAVSLRSGSPTVLAAVAEEESEENGDYKATKLSPSAVWDTNLNTGDFSWSYDMPVPEVPGGMKPNVGLSYSSGAIDGRTGGTNNQSSWVGDGFDLWPGYIERRYKPCSEDDVEHPDGNKPGDQCWGYDNAFITFNGKGGELVPAGKDEWKLKQDDGTKINRLRSTNRGNGDDDGEYWRLTDPEGNRYYFGYHRLPGWVEGKETTDSAWTVPVFGDDSGEPCHAGSFEDSWCRQAWRWNLDYAVDRHGNAVAYYYDQEKNSYGRNLEEKENTRYTRGGTLDRIEYGLKSSSMYGTKALAKVTFTGAQRCLPNDRTDCTSIEDDAFYWYDTPWDLNCAAGADCDRGRVSPSFWTRERLTGVTTQILTGDTYSKVDSWKLDHRWGQADIDYQLLLDSVQHTGHTAEPAVTLPKTTFAYTQLENRLDKTGDGYAPFVKARLSTIADESGGRTDVNYSSPVCDWDALPTPETNTTRCFPQYIGGSGSDDPERQWFNKYVVTSVTDTDRTGGAPDQVTRYEYKGGAAWHFDDDDGLTREKFKTWSQWRGYGHVRVMTGGQGGTAAMKSQEDSYFLRGMDGDRKSASGGAKSVSVALGEGEGDPITDHESAAGFAYKTVAFSAPGGKVLGKSVQRPWHHRTAEKERDWGTVTANLTGTAHVKEWASLDDGEGSEWRITSTSTQHDTVAGRVVQVDDFGDNGTSADNQCTRTTYATNTDKNILALPSRVETVAVKCADEPDRSEDVISDERTAYDGGAYGAAPTRGDATHAASLKQHDGTKATYLESGATYDSYGRRLTTTDLTANVTATGDGAPVRSARDDGRITTTAYSPATGLPSKVTETTPPAKDGDSSTAQTMVTELEPLRGRPSAVFDTNNKRTTLAYDALGRTTKVWLAGRLTGTKPDQEYTYFVNEGEPVAVATRTLGISGSEQIPSYTIYDGFLRERQVQEPGPDGGRLISDIFYDERGQVAKTFAPYYAEGAQRRLLFQPEDAEGVESQTRHSYDGLGRETESRQIAGNGDGGAVLGVTKTLHGGDRTTVIPPEGGTATTTLTDARGRTTELRQHHQRAAGAGYDTTKYAYTPSGDLSKVTDPAGNTWTYDYDQLGRQIRSEDPDKGTVTSTYDDRGQLVSTTDARGTKLVKVYDGLGRQTELREGGATGKLRAKWTFDTISGAQGHLAEATRYVDGEAYTHKVTMYDPYYRPMRTATVIPGAEGELAGTYQEGTSYAANGLVRARSFSAAGNITGKGWNHTYENGTLRPLAVYGSGFRADATFSLTGKPLQFELGGTGGAKKTWVSHTYEWGSQRLATSRVDREEVAGVDQHNTYRYDQAGNVLSVSDVSRDGTDTQCFTYDYLRRLTEAWTQGVKTCADKPAGDEIGGPAPYWHSYTYDKTGNRLTETLHDTGGDSAKDTERSYAYPPAGGPQPHTLTSVSTEGPAGTARDTYGYDATGNTSSRNLAGDTQKLTWDAEGHLAKITEPVEGGEDKVTEYLYDTDGNRLIARTPTETTLYLGDHTEIVLKKGSSKPEATRYIPLGGGNQAVIADDGTCTITVADHHGTGQLAIDTATLELTRRRTLPFGGLRGETPEAWPGTRGFVGGVDETGTTGLVHLGAREYDPALGRFISVDPVMDLAKPQQIHGYTYSSNNPLTWTDPTGLMETCGATTVQCYPGHREKPKKPKGKKKINSAVSGGNPGSPGNSGSSRPWGGRLGTYTPGSGSSRGSGPVIIEANDVDAPRCVYTGNVCNGALAEAANYKGDWADLWDLGKQVVFPDIESWKSCLADHELAGCGWAATDLPWFKVIKGGKVFLKGAKKCHSFLPGTAVLLADGTRKNIEDLEVGDEIVVTDPETGETATREVVATIVTEDDKHFVDLEISTETGSASLVSTATHPFWVESEGKWVEAGDLATGMTFRTPDGATVIVEGLRHYEQRQRTHDLTVDGIHTYYVLAGETPVLVHNSNGSCGVTGLAAKIDVENLSMTKTVENHTWDIAGTRDVDAPNFGKAARPYMNGNNGQLLRGIMEGSAPRMDSRGAPGVVEWRTPGTMNGSNGIWELNIDANSNRIVHFLFKSTKG</sequence>
<dbReference type="InterPro" id="IPR006530">
    <property type="entry name" value="YD"/>
</dbReference>
<feature type="region of interest" description="Disordered" evidence="1">
    <location>
        <begin position="1066"/>
        <end position="1092"/>
    </location>
</feature>
<evidence type="ECO:0000313" key="5">
    <source>
        <dbReference type="Proteomes" id="UP000028058"/>
    </source>
</evidence>
<dbReference type="PANTHER" id="PTHR32305">
    <property type="match status" value="1"/>
</dbReference>
<evidence type="ECO:0000256" key="2">
    <source>
        <dbReference type="SAM" id="SignalP"/>
    </source>
</evidence>
<dbReference type="InterPro" id="IPR036844">
    <property type="entry name" value="Hint_dom_sf"/>
</dbReference>
<feature type="region of interest" description="Disordered" evidence="1">
    <location>
        <begin position="1906"/>
        <end position="1960"/>
    </location>
</feature>
<dbReference type="Pfam" id="PF07591">
    <property type="entry name" value="PT-HINT"/>
    <property type="match status" value="1"/>
</dbReference>
<accession>A0A3R7LRS2</accession>
<dbReference type="Gene3D" id="2.170.16.10">
    <property type="entry name" value="Hedgehog/Intein (Hint) domain"/>
    <property type="match status" value="1"/>
</dbReference>